<dbReference type="OrthoDB" id="684343at2759"/>
<reference evidence="3" key="1">
    <citation type="submission" date="2020-10" db="EMBL/GenBank/DDBJ databases">
        <authorList>
            <person name="Han B."/>
            <person name="Lu T."/>
            <person name="Zhao Q."/>
            <person name="Huang X."/>
            <person name="Zhao Y."/>
        </authorList>
    </citation>
    <scope>NUCLEOTIDE SEQUENCE</scope>
</reference>
<evidence type="ECO:0000256" key="1">
    <source>
        <dbReference type="ARBA" id="ARBA00005711"/>
    </source>
</evidence>
<dbReference type="InterPro" id="IPR005516">
    <property type="entry name" value="Remorin_C"/>
</dbReference>
<organism evidence="3 4">
    <name type="scientific">Miscanthus lutarioriparius</name>
    <dbReference type="NCBI Taxonomy" id="422564"/>
    <lineage>
        <taxon>Eukaryota</taxon>
        <taxon>Viridiplantae</taxon>
        <taxon>Streptophyta</taxon>
        <taxon>Embryophyta</taxon>
        <taxon>Tracheophyta</taxon>
        <taxon>Spermatophyta</taxon>
        <taxon>Magnoliopsida</taxon>
        <taxon>Liliopsida</taxon>
        <taxon>Poales</taxon>
        <taxon>Poaceae</taxon>
        <taxon>PACMAD clade</taxon>
        <taxon>Panicoideae</taxon>
        <taxon>Andropogonodae</taxon>
        <taxon>Andropogoneae</taxon>
        <taxon>Saccharinae</taxon>
        <taxon>Miscanthus</taxon>
    </lineage>
</organism>
<sequence>MGWRWSQAKLEKKKAEYAEKMRNQVAAVHKEAEEKRTSMEARRREAILKYEDMAAKHRSKGTTPATKFLGLFIVLV</sequence>
<dbReference type="PANTHER" id="PTHR31775">
    <property type="entry name" value="OS02G0117200 PROTEIN"/>
    <property type="match status" value="1"/>
</dbReference>
<dbReference type="PANTHER" id="PTHR31775:SF43">
    <property type="entry name" value="OS02G0824500 PROTEIN"/>
    <property type="match status" value="1"/>
</dbReference>
<gene>
    <name evidence="3" type="ORF">NCGR_LOCUS15920</name>
</gene>
<dbReference type="Pfam" id="PF03763">
    <property type="entry name" value="Remorin_C"/>
    <property type="match status" value="1"/>
</dbReference>
<feature type="domain" description="Remorin C-terminal" evidence="2">
    <location>
        <begin position="6"/>
        <end position="65"/>
    </location>
</feature>
<accession>A0A811NDU2</accession>
<keyword evidence="4" id="KW-1185">Reference proteome</keyword>
<evidence type="ECO:0000259" key="2">
    <source>
        <dbReference type="Pfam" id="PF03763"/>
    </source>
</evidence>
<dbReference type="EMBL" id="CAJGYO010000004">
    <property type="protein sequence ID" value="CAD6223512.1"/>
    <property type="molecule type" value="Genomic_DNA"/>
</dbReference>
<evidence type="ECO:0000313" key="4">
    <source>
        <dbReference type="Proteomes" id="UP000604825"/>
    </source>
</evidence>
<dbReference type="AlphaFoldDB" id="A0A811NDU2"/>
<protein>
    <recommendedName>
        <fullName evidence="2">Remorin C-terminal domain-containing protein</fullName>
    </recommendedName>
</protein>
<evidence type="ECO:0000313" key="3">
    <source>
        <dbReference type="EMBL" id="CAD6223512.1"/>
    </source>
</evidence>
<comment type="similarity">
    <text evidence="1">Belongs to the remorin family.</text>
</comment>
<proteinExistence type="inferred from homology"/>
<name>A0A811NDU2_9POAL</name>
<dbReference type="Proteomes" id="UP000604825">
    <property type="component" value="Unassembled WGS sequence"/>
</dbReference>
<comment type="caution">
    <text evidence="3">The sequence shown here is derived from an EMBL/GenBank/DDBJ whole genome shotgun (WGS) entry which is preliminary data.</text>
</comment>